<dbReference type="EMBL" id="KI630316">
    <property type="protein sequence ID" value="EYU42072.1"/>
    <property type="molecule type" value="Genomic_DNA"/>
</dbReference>
<organism evidence="3 4">
    <name type="scientific">Erythranthe guttata</name>
    <name type="common">Yellow monkey flower</name>
    <name type="synonym">Mimulus guttatus</name>
    <dbReference type="NCBI Taxonomy" id="4155"/>
    <lineage>
        <taxon>Eukaryota</taxon>
        <taxon>Viridiplantae</taxon>
        <taxon>Streptophyta</taxon>
        <taxon>Embryophyta</taxon>
        <taxon>Tracheophyta</taxon>
        <taxon>Spermatophyta</taxon>
        <taxon>Magnoliopsida</taxon>
        <taxon>eudicotyledons</taxon>
        <taxon>Gunneridae</taxon>
        <taxon>Pentapetalae</taxon>
        <taxon>asterids</taxon>
        <taxon>lamiids</taxon>
        <taxon>Lamiales</taxon>
        <taxon>Phrymaceae</taxon>
        <taxon>Erythranthe</taxon>
    </lineage>
</organism>
<keyword evidence="4" id="KW-1185">Reference proteome</keyword>
<feature type="compositionally biased region" description="Acidic residues" evidence="1">
    <location>
        <begin position="76"/>
        <end position="88"/>
    </location>
</feature>
<evidence type="ECO:0000313" key="4">
    <source>
        <dbReference type="Proteomes" id="UP000030748"/>
    </source>
</evidence>
<feature type="signal peptide" evidence="2">
    <location>
        <begin position="1"/>
        <end position="28"/>
    </location>
</feature>
<feature type="region of interest" description="Disordered" evidence="1">
    <location>
        <begin position="36"/>
        <end position="95"/>
    </location>
</feature>
<proteinExistence type="predicted"/>
<feature type="chain" id="PRO_5001504972" evidence="2">
    <location>
        <begin position="29"/>
        <end position="95"/>
    </location>
</feature>
<evidence type="ECO:0000313" key="3">
    <source>
        <dbReference type="EMBL" id="EYU42072.1"/>
    </source>
</evidence>
<dbReference type="Proteomes" id="UP000030748">
    <property type="component" value="Unassembled WGS sequence"/>
</dbReference>
<name>A0A022RNL4_ERYGU</name>
<evidence type="ECO:0000256" key="1">
    <source>
        <dbReference type="SAM" id="MobiDB-lite"/>
    </source>
</evidence>
<gene>
    <name evidence="3" type="ORF">MIMGU_mgv1a017068mg</name>
</gene>
<keyword evidence="2" id="KW-0732">Signal</keyword>
<protein>
    <submittedName>
        <fullName evidence="3">Uncharacterized protein</fullName>
    </submittedName>
</protein>
<accession>A0A022RNL4</accession>
<dbReference type="AlphaFoldDB" id="A0A022RNL4"/>
<reference evidence="3 4" key="1">
    <citation type="journal article" date="2013" name="Proc. Natl. Acad. Sci. U.S.A.">
        <title>Fine-scale variation in meiotic recombination in Mimulus inferred from population shotgun sequencing.</title>
        <authorList>
            <person name="Hellsten U."/>
            <person name="Wright K.M."/>
            <person name="Jenkins J."/>
            <person name="Shu S."/>
            <person name="Yuan Y."/>
            <person name="Wessler S.R."/>
            <person name="Schmutz J."/>
            <person name="Willis J.H."/>
            <person name="Rokhsar D.S."/>
        </authorList>
    </citation>
    <scope>NUCLEOTIDE SEQUENCE [LARGE SCALE GENOMIC DNA]</scope>
    <source>
        <strain evidence="4">cv. DUN x IM62</strain>
    </source>
</reference>
<sequence length="95" mass="10387">MVASKTRLVVLFMATILVCSVIVREVGAESCDPLLSKEICTDGPTPKTDGGVSIHTVHRDSEDDNDDDTFKKLEDNDQDNDDDDDDNPEVVVLGH</sequence>
<evidence type="ECO:0000256" key="2">
    <source>
        <dbReference type="SAM" id="SignalP"/>
    </source>
</evidence>